<dbReference type="Gramene" id="RZC43829">
    <property type="protein sequence ID" value="RZC43829"/>
    <property type="gene ID" value="C5167_036774"/>
</dbReference>
<dbReference type="AlphaFoldDB" id="A0A4Y7I8U8"/>
<evidence type="ECO:0000313" key="2">
    <source>
        <dbReference type="Proteomes" id="UP000316621"/>
    </source>
</evidence>
<evidence type="ECO:0000313" key="1">
    <source>
        <dbReference type="EMBL" id="RZC43829.1"/>
    </source>
</evidence>
<keyword evidence="2" id="KW-1185">Reference proteome</keyword>
<protein>
    <submittedName>
        <fullName evidence="1">Uncharacterized protein</fullName>
    </submittedName>
</protein>
<proteinExistence type="predicted"/>
<accession>A0A4Y7I8U8</accession>
<dbReference type="Proteomes" id="UP000316621">
    <property type="component" value="Chromosome 1"/>
</dbReference>
<organism evidence="1 2">
    <name type="scientific">Papaver somniferum</name>
    <name type="common">Opium poppy</name>
    <dbReference type="NCBI Taxonomy" id="3469"/>
    <lineage>
        <taxon>Eukaryota</taxon>
        <taxon>Viridiplantae</taxon>
        <taxon>Streptophyta</taxon>
        <taxon>Embryophyta</taxon>
        <taxon>Tracheophyta</taxon>
        <taxon>Spermatophyta</taxon>
        <taxon>Magnoliopsida</taxon>
        <taxon>Ranunculales</taxon>
        <taxon>Papaveraceae</taxon>
        <taxon>Papaveroideae</taxon>
        <taxon>Papaver</taxon>
    </lineage>
</organism>
<sequence>MASKTVTITDQAGVPDIKSAAGESYFDTPVVITDVVGNYELKARDYGEQDEECCKDSLGDDLCLVTSVWGWYTQSKFILRESIPVRQCIRFIMLSCRRSTLGQYTRLMMWSCRKRKKAYRASNIVRETIGASYATLQLLACSRLQAIDRSPHPSHRSPLLGLLQDDVDPMVSVMKV</sequence>
<gene>
    <name evidence="1" type="ORF">C5167_036774</name>
</gene>
<reference evidence="1 2" key="1">
    <citation type="journal article" date="2018" name="Science">
        <title>The opium poppy genome and morphinan production.</title>
        <authorList>
            <person name="Guo L."/>
            <person name="Winzer T."/>
            <person name="Yang X."/>
            <person name="Li Y."/>
            <person name="Ning Z."/>
            <person name="He Z."/>
            <person name="Teodor R."/>
            <person name="Lu Y."/>
            <person name="Bowser T.A."/>
            <person name="Graham I.A."/>
            <person name="Ye K."/>
        </authorList>
    </citation>
    <scope>NUCLEOTIDE SEQUENCE [LARGE SCALE GENOMIC DNA]</scope>
    <source>
        <strain evidence="2">cv. HN1</strain>
        <tissue evidence="1">Leaves</tissue>
    </source>
</reference>
<dbReference type="EMBL" id="CM010715">
    <property type="protein sequence ID" value="RZC43829.1"/>
    <property type="molecule type" value="Genomic_DNA"/>
</dbReference>
<name>A0A4Y7I8U8_PAPSO</name>